<sequence>MKLPFLPPELKLLVARNLSEIDEDASLQCLSFVSREWRFPAQAFLLRRIFIPIIRMHSVQDELFHSNSSLAPHINEVHIYGRRSVKIRFRIDVADLVELTTLLPNLRYLALYGCLQVTAGAQAAAQQRRRFNLALTSAIIDGTSLITLLHQFCGGSELLLNYFALGTADNGLDSNTAVADLHPKHFQSVKRLYLGIPWGFRLHNELIRHLPSTLTSLGIILDPIFSKSDPRLEKLLKVQATHVVDLQIDITDQNIFPQTLEEYIGEHISVTDHGFGVLPSSWRACSLLHCCPSLRALTIAITVVNEKSTEHPLSSTILHWRYALQWVASAPQTLRTVRIGLNFNTESVYLSEVSFKSSTMDFVDWGTWDTVLSGFKQLEEVVFFRMDPPGGKWHCYEPMQSRKRIPNWFREEMREVVGNRLSEARWKLVRFICY</sequence>
<dbReference type="EMBL" id="JAEVFJ010000038">
    <property type="protein sequence ID" value="KAH8089864.1"/>
    <property type="molecule type" value="Genomic_DNA"/>
</dbReference>
<protein>
    <recommendedName>
        <fullName evidence="3">F-box domain-containing protein</fullName>
    </recommendedName>
</protein>
<accession>A0A8K0XLE4</accession>
<evidence type="ECO:0000313" key="2">
    <source>
        <dbReference type="Proteomes" id="UP000813824"/>
    </source>
</evidence>
<evidence type="ECO:0008006" key="3">
    <source>
        <dbReference type="Google" id="ProtNLM"/>
    </source>
</evidence>
<evidence type="ECO:0000313" key="1">
    <source>
        <dbReference type="EMBL" id="KAH8089864.1"/>
    </source>
</evidence>
<proteinExistence type="predicted"/>
<keyword evidence="2" id="KW-1185">Reference proteome</keyword>
<name>A0A8K0XLE4_9AGAR</name>
<dbReference type="AlphaFoldDB" id="A0A8K0XLE4"/>
<comment type="caution">
    <text evidence="1">The sequence shown here is derived from an EMBL/GenBank/DDBJ whole genome shotgun (WGS) entry which is preliminary data.</text>
</comment>
<gene>
    <name evidence="1" type="ORF">BXZ70DRAFT_1011343</name>
</gene>
<organism evidence="1 2">
    <name type="scientific">Cristinia sonorae</name>
    <dbReference type="NCBI Taxonomy" id="1940300"/>
    <lineage>
        <taxon>Eukaryota</taxon>
        <taxon>Fungi</taxon>
        <taxon>Dikarya</taxon>
        <taxon>Basidiomycota</taxon>
        <taxon>Agaricomycotina</taxon>
        <taxon>Agaricomycetes</taxon>
        <taxon>Agaricomycetidae</taxon>
        <taxon>Agaricales</taxon>
        <taxon>Pleurotineae</taxon>
        <taxon>Stephanosporaceae</taxon>
        <taxon>Cristinia</taxon>
    </lineage>
</organism>
<dbReference type="Proteomes" id="UP000813824">
    <property type="component" value="Unassembled WGS sequence"/>
</dbReference>
<reference evidence="1" key="1">
    <citation type="journal article" date="2021" name="New Phytol.">
        <title>Evolutionary innovations through gain and loss of genes in the ectomycorrhizal Boletales.</title>
        <authorList>
            <person name="Wu G."/>
            <person name="Miyauchi S."/>
            <person name="Morin E."/>
            <person name="Kuo A."/>
            <person name="Drula E."/>
            <person name="Varga T."/>
            <person name="Kohler A."/>
            <person name="Feng B."/>
            <person name="Cao Y."/>
            <person name="Lipzen A."/>
            <person name="Daum C."/>
            <person name="Hundley H."/>
            <person name="Pangilinan J."/>
            <person name="Johnson J."/>
            <person name="Barry K."/>
            <person name="LaButti K."/>
            <person name="Ng V."/>
            <person name="Ahrendt S."/>
            <person name="Min B."/>
            <person name="Choi I.G."/>
            <person name="Park H."/>
            <person name="Plett J.M."/>
            <person name="Magnuson J."/>
            <person name="Spatafora J.W."/>
            <person name="Nagy L.G."/>
            <person name="Henrissat B."/>
            <person name="Grigoriev I.V."/>
            <person name="Yang Z.L."/>
            <person name="Xu J."/>
            <person name="Martin F.M."/>
        </authorList>
    </citation>
    <scope>NUCLEOTIDE SEQUENCE</scope>
    <source>
        <strain evidence="1">KKN 215</strain>
    </source>
</reference>